<dbReference type="SMART" id="SM00516">
    <property type="entry name" value="SEC14"/>
    <property type="match status" value="1"/>
</dbReference>
<evidence type="ECO:0000313" key="3">
    <source>
        <dbReference type="EnsemblMetazoa" id="LLOJ003583-PA"/>
    </source>
</evidence>
<dbReference type="Gene3D" id="3.40.525.10">
    <property type="entry name" value="CRAL-TRIO lipid binding domain"/>
    <property type="match status" value="1"/>
</dbReference>
<dbReference type="GO" id="GO:1902936">
    <property type="term" value="F:phosphatidylinositol bisphosphate binding"/>
    <property type="evidence" value="ECO:0007669"/>
    <property type="project" value="TreeGrafter"/>
</dbReference>
<dbReference type="AlphaFoldDB" id="A0A1B0CGM0"/>
<dbReference type="GO" id="GO:0016020">
    <property type="term" value="C:membrane"/>
    <property type="evidence" value="ECO:0007669"/>
    <property type="project" value="TreeGrafter"/>
</dbReference>
<dbReference type="VEuPathDB" id="VectorBase:LLONM1_007656"/>
<dbReference type="EMBL" id="AJWK01011450">
    <property type="status" value="NOT_ANNOTATED_CDS"/>
    <property type="molecule type" value="Genomic_DNA"/>
</dbReference>
<dbReference type="Proteomes" id="UP000092461">
    <property type="component" value="Unassembled WGS sequence"/>
</dbReference>
<evidence type="ECO:0000313" key="4">
    <source>
        <dbReference type="Proteomes" id="UP000092461"/>
    </source>
</evidence>
<dbReference type="PANTHER" id="PTHR10174:SF130">
    <property type="entry name" value="ALPHA-TOCOPHEROL TRANSFER PROTEIN-LIKE"/>
    <property type="match status" value="1"/>
</dbReference>
<dbReference type="EMBL" id="AJWK01011452">
    <property type="status" value="NOT_ANNOTATED_CDS"/>
    <property type="molecule type" value="Genomic_DNA"/>
</dbReference>
<name>A0A1B0CGM0_LUTLO</name>
<evidence type="ECO:0000313" key="2">
    <source>
        <dbReference type="EMBL" id="MBC1175355.1"/>
    </source>
</evidence>
<dbReference type="EMBL" id="GITU01006652">
    <property type="protein sequence ID" value="MBC1175355.1"/>
    <property type="molecule type" value="Transcribed_RNA"/>
</dbReference>
<feature type="domain" description="CRAL-TRIO" evidence="1">
    <location>
        <begin position="111"/>
        <end position="273"/>
    </location>
</feature>
<accession>A0A1B0CGM0</accession>
<reference evidence="2" key="2">
    <citation type="journal article" date="2020" name="BMC">
        <title>Leishmania infection induces a limited differential gene expression in the sand fly midgut.</title>
        <authorList>
            <person name="Coutinho-Abreu I.V."/>
            <person name="Serafim T.D."/>
            <person name="Meneses C."/>
            <person name="Kamhawi S."/>
            <person name="Oliveira F."/>
            <person name="Valenzuela J.G."/>
        </authorList>
    </citation>
    <scope>NUCLEOTIDE SEQUENCE</scope>
    <source>
        <strain evidence="2">Jacobina</strain>
        <tissue evidence="2">Midgut</tissue>
    </source>
</reference>
<dbReference type="InterPro" id="IPR036273">
    <property type="entry name" value="CRAL/TRIO_N_dom_sf"/>
</dbReference>
<dbReference type="CDD" id="cd00170">
    <property type="entry name" value="SEC14"/>
    <property type="match status" value="1"/>
</dbReference>
<reference evidence="3" key="3">
    <citation type="submission" date="2020-05" db="UniProtKB">
        <authorList>
            <consortium name="EnsemblMetazoa"/>
        </authorList>
    </citation>
    <scope>IDENTIFICATION</scope>
    <source>
        <strain evidence="3">Jacobina</strain>
    </source>
</reference>
<dbReference type="PROSITE" id="PS50191">
    <property type="entry name" value="CRAL_TRIO"/>
    <property type="match status" value="1"/>
</dbReference>
<reference evidence="4" key="1">
    <citation type="submission" date="2012-05" db="EMBL/GenBank/DDBJ databases">
        <title>Whole Genome Assembly of Lutzomyia longipalpis.</title>
        <authorList>
            <person name="Richards S."/>
            <person name="Qu C."/>
            <person name="Dillon R."/>
            <person name="Worley K."/>
            <person name="Scherer S."/>
            <person name="Batterton M."/>
            <person name="Taylor A."/>
            <person name="Hawes A."/>
            <person name="Hernandez B."/>
            <person name="Kovar C."/>
            <person name="Mandapat C."/>
            <person name="Pham C."/>
            <person name="Qu C."/>
            <person name="Jing C."/>
            <person name="Bess C."/>
            <person name="Bandaranaike D."/>
            <person name="Ngo D."/>
            <person name="Ongeri F."/>
            <person name="Arias F."/>
            <person name="Lara F."/>
            <person name="Weissenberger G."/>
            <person name="Kamau G."/>
            <person name="Han H."/>
            <person name="Shen H."/>
            <person name="Dinh H."/>
            <person name="Khalil I."/>
            <person name="Jones J."/>
            <person name="Shafer J."/>
            <person name="Jayaseelan J."/>
            <person name="Quiroz J."/>
            <person name="Blankenburg K."/>
            <person name="Nguyen L."/>
            <person name="Jackson L."/>
            <person name="Francisco L."/>
            <person name="Tang L.-Y."/>
            <person name="Pu L.-L."/>
            <person name="Perales L."/>
            <person name="Lorensuhewa L."/>
            <person name="Munidasa M."/>
            <person name="Coyle M."/>
            <person name="Taylor M."/>
            <person name="Puazo M."/>
            <person name="Firestine M."/>
            <person name="Scheel M."/>
            <person name="Javaid M."/>
            <person name="Wang M."/>
            <person name="Li M."/>
            <person name="Tabassum N."/>
            <person name="Saada N."/>
            <person name="Osuji N."/>
            <person name="Aqrawi P."/>
            <person name="Fu Q."/>
            <person name="Thornton R."/>
            <person name="Raj R."/>
            <person name="Goodspeed R."/>
            <person name="Mata R."/>
            <person name="Najjar R."/>
            <person name="Gubbala S."/>
            <person name="Lee S."/>
            <person name="Denson S."/>
            <person name="Patil S."/>
            <person name="Macmil S."/>
            <person name="Qi S."/>
            <person name="Matskevitch T."/>
            <person name="Palculict T."/>
            <person name="Mathew T."/>
            <person name="Vee V."/>
            <person name="Velamala V."/>
            <person name="Korchina V."/>
            <person name="Cai W."/>
            <person name="Liu W."/>
            <person name="Dai W."/>
            <person name="Zou X."/>
            <person name="Zhu Y."/>
            <person name="Zhang Y."/>
            <person name="Wu Y.-Q."/>
            <person name="Xin Y."/>
            <person name="Nazarath L."/>
            <person name="Kovar C."/>
            <person name="Han Y."/>
            <person name="Muzny D."/>
            <person name="Gibbs R."/>
        </authorList>
    </citation>
    <scope>NUCLEOTIDE SEQUENCE [LARGE SCALE GENOMIC DNA]</scope>
    <source>
        <strain evidence="4">Jacobina</strain>
    </source>
</reference>
<sequence length="334" mass="38904">MSRKVNENDTRFLSGITGIPPLNVETYYFVFETELSEQARKVAERELRETPERKKEAIGELKRLLDQEKDLSYPDNEFWLVKFLRKCKFYPESAFEMAEYPDYFTNWKHTYLEDFMKAELGVTMPRRDHKGRRIVIGRINGNMENPFSINDFISGLYPLFEIFCTESDTQVNGIVVIIDLKELSLKHLKHLTPSMIQFLIRYAQYCNPLRVKGIHILNETSIIDATYTIAKNFLTEKLRDRIYFHGNDLQSLHEYIPPNCLPKFLGGTVGVDLHKIAQTADLSEKIAPIMNVVHKEITEINSYGYGKGKHQFLFLAHSVASVAQRLVDKEPWER</sequence>
<keyword evidence="4" id="KW-1185">Reference proteome</keyword>
<dbReference type="VEuPathDB" id="VectorBase:LLOJ003583"/>
<dbReference type="PANTHER" id="PTHR10174">
    <property type="entry name" value="ALPHA-TOCOPHEROL TRANSFER PROTEIN-RELATED"/>
    <property type="match status" value="1"/>
</dbReference>
<dbReference type="PRINTS" id="PR00180">
    <property type="entry name" value="CRETINALDHBP"/>
</dbReference>
<protein>
    <submittedName>
        <fullName evidence="2">Putative phosphatidylinositol transfer protein sec14</fullName>
    </submittedName>
</protein>
<dbReference type="InterPro" id="IPR001251">
    <property type="entry name" value="CRAL-TRIO_dom"/>
</dbReference>
<dbReference type="SUPFAM" id="SSF52087">
    <property type="entry name" value="CRAL/TRIO domain"/>
    <property type="match status" value="1"/>
</dbReference>
<dbReference type="EMBL" id="AJWK01011451">
    <property type="status" value="NOT_ANNOTATED_CDS"/>
    <property type="molecule type" value="Genomic_DNA"/>
</dbReference>
<dbReference type="Gene3D" id="1.10.8.20">
    <property type="entry name" value="N-terminal domain of phosphatidylinositol transfer protein sec14p"/>
    <property type="match status" value="1"/>
</dbReference>
<dbReference type="InterPro" id="IPR036865">
    <property type="entry name" value="CRAL-TRIO_dom_sf"/>
</dbReference>
<organism evidence="3 4">
    <name type="scientific">Lutzomyia longipalpis</name>
    <name type="common">Sand fly</name>
    <dbReference type="NCBI Taxonomy" id="7200"/>
    <lineage>
        <taxon>Eukaryota</taxon>
        <taxon>Metazoa</taxon>
        <taxon>Ecdysozoa</taxon>
        <taxon>Arthropoda</taxon>
        <taxon>Hexapoda</taxon>
        <taxon>Insecta</taxon>
        <taxon>Pterygota</taxon>
        <taxon>Neoptera</taxon>
        <taxon>Endopterygota</taxon>
        <taxon>Diptera</taxon>
        <taxon>Nematocera</taxon>
        <taxon>Psychodoidea</taxon>
        <taxon>Psychodidae</taxon>
        <taxon>Lutzomyia</taxon>
        <taxon>Lutzomyia</taxon>
    </lineage>
</organism>
<evidence type="ECO:0000259" key="1">
    <source>
        <dbReference type="PROSITE" id="PS50191"/>
    </source>
</evidence>
<dbReference type="SUPFAM" id="SSF46938">
    <property type="entry name" value="CRAL/TRIO N-terminal domain"/>
    <property type="match status" value="1"/>
</dbReference>
<dbReference type="EnsemblMetazoa" id="LLOJ003583-RA">
    <property type="protein sequence ID" value="LLOJ003583-PA"/>
    <property type="gene ID" value="LLOJ003583"/>
</dbReference>
<proteinExistence type="predicted"/>
<dbReference type="Pfam" id="PF00650">
    <property type="entry name" value="CRAL_TRIO"/>
    <property type="match status" value="1"/>
</dbReference>